<evidence type="ECO:0000259" key="2">
    <source>
        <dbReference type="PROSITE" id="PS51160"/>
    </source>
</evidence>
<feature type="region of interest" description="Disordered" evidence="1">
    <location>
        <begin position="68"/>
        <end position="94"/>
    </location>
</feature>
<feature type="domain" description="Acylphosphatase-like" evidence="2">
    <location>
        <begin position="7"/>
        <end position="94"/>
    </location>
</feature>
<accession>A0A381T127</accession>
<dbReference type="GO" id="GO:0003998">
    <property type="term" value="F:acylphosphatase activity"/>
    <property type="evidence" value="ECO:0007669"/>
    <property type="project" value="InterPro"/>
</dbReference>
<gene>
    <name evidence="3" type="ORF">METZ01_LOCUS62794</name>
</gene>
<dbReference type="InterPro" id="IPR001792">
    <property type="entry name" value="Acylphosphatase-like_dom"/>
</dbReference>
<dbReference type="InterPro" id="IPR020456">
    <property type="entry name" value="Acylphosphatase"/>
</dbReference>
<organism evidence="3">
    <name type="scientific">marine metagenome</name>
    <dbReference type="NCBI Taxonomy" id="408172"/>
    <lineage>
        <taxon>unclassified sequences</taxon>
        <taxon>metagenomes</taxon>
        <taxon>ecological metagenomes</taxon>
    </lineage>
</organism>
<sequence>MKSTLVSRRYVIRGRVQGVGFRIFVQKAARKEGLDGQVLNRVDGSVEAVAAGGVEAIKRFEQALREGPPSARIEGVGITDSAPTGHGSGFSILP</sequence>
<proteinExistence type="predicted"/>
<dbReference type="Gene3D" id="3.30.70.100">
    <property type="match status" value="1"/>
</dbReference>
<dbReference type="PROSITE" id="PS00150">
    <property type="entry name" value="ACYLPHOSPHATASE_1"/>
    <property type="match status" value="1"/>
</dbReference>
<evidence type="ECO:0000313" key="3">
    <source>
        <dbReference type="EMBL" id="SVA09940.1"/>
    </source>
</evidence>
<reference evidence="3" key="1">
    <citation type="submission" date="2018-05" db="EMBL/GenBank/DDBJ databases">
        <authorList>
            <person name="Lanie J.A."/>
            <person name="Ng W.-L."/>
            <person name="Kazmierczak K.M."/>
            <person name="Andrzejewski T.M."/>
            <person name="Davidsen T.M."/>
            <person name="Wayne K.J."/>
            <person name="Tettelin H."/>
            <person name="Glass J.I."/>
            <person name="Rusch D."/>
            <person name="Podicherti R."/>
            <person name="Tsui H.-C.T."/>
            <person name="Winkler M.E."/>
        </authorList>
    </citation>
    <scope>NUCLEOTIDE SEQUENCE</scope>
</reference>
<evidence type="ECO:0000256" key="1">
    <source>
        <dbReference type="SAM" id="MobiDB-lite"/>
    </source>
</evidence>
<dbReference type="PROSITE" id="PS51160">
    <property type="entry name" value="ACYLPHOSPHATASE_3"/>
    <property type="match status" value="1"/>
</dbReference>
<dbReference type="AlphaFoldDB" id="A0A381T127"/>
<name>A0A381T127_9ZZZZ</name>
<dbReference type="InterPro" id="IPR017968">
    <property type="entry name" value="Acylphosphatase_CS"/>
</dbReference>
<dbReference type="PANTHER" id="PTHR47268:SF4">
    <property type="entry name" value="ACYLPHOSPHATASE"/>
    <property type="match status" value="1"/>
</dbReference>
<dbReference type="InterPro" id="IPR036046">
    <property type="entry name" value="Acylphosphatase-like_dom_sf"/>
</dbReference>
<protein>
    <recommendedName>
        <fullName evidence="2">Acylphosphatase-like domain-containing protein</fullName>
    </recommendedName>
</protein>
<dbReference type="EMBL" id="UINC01003870">
    <property type="protein sequence ID" value="SVA09940.1"/>
    <property type="molecule type" value="Genomic_DNA"/>
</dbReference>
<dbReference type="PANTHER" id="PTHR47268">
    <property type="entry name" value="ACYLPHOSPHATASE"/>
    <property type="match status" value="1"/>
</dbReference>
<dbReference type="Pfam" id="PF00708">
    <property type="entry name" value="Acylphosphatase"/>
    <property type="match status" value="1"/>
</dbReference>
<dbReference type="SUPFAM" id="SSF54975">
    <property type="entry name" value="Acylphosphatase/BLUF domain-like"/>
    <property type="match status" value="1"/>
</dbReference>